<evidence type="ECO:0000256" key="1">
    <source>
        <dbReference type="SAM" id="MobiDB-lite"/>
    </source>
</evidence>
<proteinExistence type="predicted"/>
<gene>
    <name evidence="3" type="ORF">DdX_21526</name>
</gene>
<keyword evidence="2" id="KW-0812">Transmembrane</keyword>
<dbReference type="PANTHER" id="PTHR38592">
    <property type="entry name" value="BLL4819 PROTEIN"/>
    <property type="match status" value="1"/>
</dbReference>
<feature type="transmembrane region" description="Helical" evidence="2">
    <location>
        <begin position="127"/>
        <end position="148"/>
    </location>
</feature>
<dbReference type="Proteomes" id="UP001201812">
    <property type="component" value="Unassembled WGS sequence"/>
</dbReference>
<keyword evidence="2" id="KW-0472">Membrane</keyword>
<name>A0AAD4QVM2_9BILA</name>
<dbReference type="AlphaFoldDB" id="A0AAD4QVM2"/>
<evidence type="ECO:0000313" key="3">
    <source>
        <dbReference type="EMBL" id="KAI1691970.1"/>
    </source>
</evidence>
<evidence type="ECO:0000313" key="4">
    <source>
        <dbReference type="Proteomes" id="UP001201812"/>
    </source>
</evidence>
<feature type="transmembrane region" description="Helical" evidence="2">
    <location>
        <begin position="208"/>
        <end position="225"/>
    </location>
</feature>
<sequence>MTFATSLRAPEHVRASVSSPAGSMQAPTTTLSDGEPAILPAAQKTKRTRDPRLDFFRGVGMLIILLAHIPDDGWALWIPARFGFSDATEMFVFQSGMASAIAFGSTYDRNGAIALIARVAQRIWQIFWAHIAVFIVVAAIMVVAGTRYDGVTYVDSLNLVPFMKDPGHLLVGLLTLTYVPNYFDILPMYIVILALMPLMIFASKIHRYLPFVLMIAVWLATQFGFTRLPAEPWSDRPGFSIRSAGNFCFLPAFS</sequence>
<reference evidence="3" key="1">
    <citation type="submission" date="2022-01" db="EMBL/GenBank/DDBJ databases">
        <title>Genome Sequence Resource for Two Populations of Ditylenchus destructor, the Migratory Endoparasitic Phytonematode.</title>
        <authorList>
            <person name="Zhang H."/>
            <person name="Lin R."/>
            <person name="Xie B."/>
        </authorList>
    </citation>
    <scope>NUCLEOTIDE SEQUENCE</scope>
    <source>
        <strain evidence="3">BazhouSP</strain>
    </source>
</reference>
<keyword evidence="4" id="KW-1185">Reference proteome</keyword>
<dbReference type="EMBL" id="JAKKPZ010000844">
    <property type="protein sequence ID" value="KAI1691970.1"/>
    <property type="molecule type" value="Genomic_DNA"/>
</dbReference>
<comment type="caution">
    <text evidence="3">The sequence shown here is derived from an EMBL/GenBank/DDBJ whole genome shotgun (WGS) entry which is preliminary data.</text>
</comment>
<feature type="transmembrane region" description="Helical" evidence="2">
    <location>
        <begin position="90"/>
        <end position="107"/>
    </location>
</feature>
<protein>
    <submittedName>
        <fullName evidence="3">OpgC protein domain-containing protein</fullName>
    </submittedName>
</protein>
<keyword evidence="2" id="KW-1133">Transmembrane helix</keyword>
<feature type="transmembrane region" description="Helical" evidence="2">
    <location>
        <begin position="53"/>
        <end position="70"/>
    </location>
</feature>
<accession>A0AAD4QVM2</accession>
<feature type="compositionally biased region" description="Polar residues" evidence="1">
    <location>
        <begin position="16"/>
        <end position="32"/>
    </location>
</feature>
<dbReference type="PANTHER" id="PTHR38592:SF3">
    <property type="entry name" value="BLL4819 PROTEIN"/>
    <property type="match status" value="1"/>
</dbReference>
<feature type="transmembrane region" description="Helical" evidence="2">
    <location>
        <begin position="168"/>
        <end position="196"/>
    </location>
</feature>
<feature type="region of interest" description="Disordered" evidence="1">
    <location>
        <begin position="1"/>
        <end position="37"/>
    </location>
</feature>
<organism evidence="3 4">
    <name type="scientific">Ditylenchus destructor</name>
    <dbReference type="NCBI Taxonomy" id="166010"/>
    <lineage>
        <taxon>Eukaryota</taxon>
        <taxon>Metazoa</taxon>
        <taxon>Ecdysozoa</taxon>
        <taxon>Nematoda</taxon>
        <taxon>Chromadorea</taxon>
        <taxon>Rhabditida</taxon>
        <taxon>Tylenchina</taxon>
        <taxon>Tylenchomorpha</taxon>
        <taxon>Sphaerularioidea</taxon>
        <taxon>Anguinidae</taxon>
        <taxon>Anguininae</taxon>
        <taxon>Ditylenchus</taxon>
    </lineage>
</organism>
<dbReference type="Pfam" id="PF10129">
    <property type="entry name" value="OpgC_C"/>
    <property type="match status" value="1"/>
</dbReference>
<evidence type="ECO:0000256" key="2">
    <source>
        <dbReference type="SAM" id="Phobius"/>
    </source>
</evidence>
<dbReference type="InterPro" id="IPR014550">
    <property type="entry name" value="UCP028704_OpgC"/>
</dbReference>